<accession>A0AAW0GEF1</accession>
<sequence length="96" mass="10418">MTFLKTPSVVFAEQHLTQANGEAENGDIQPKASSSKAPALNVKVTDYLVGTQLDEAISTNQDIVVFWPFAEGVIDDWTQAEALWYVGLLTNGFLSG</sequence>
<dbReference type="Proteomes" id="UP001385951">
    <property type="component" value="Unassembled WGS sequence"/>
</dbReference>
<organism evidence="1 2">
    <name type="scientific">Cerrena zonata</name>
    <dbReference type="NCBI Taxonomy" id="2478898"/>
    <lineage>
        <taxon>Eukaryota</taxon>
        <taxon>Fungi</taxon>
        <taxon>Dikarya</taxon>
        <taxon>Basidiomycota</taxon>
        <taxon>Agaricomycotina</taxon>
        <taxon>Agaricomycetes</taxon>
        <taxon>Polyporales</taxon>
        <taxon>Cerrenaceae</taxon>
        <taxon>Cerrena</taxon>
    </lineage>
</organism>
<dbReference type="AlphaFoldDB" id="A0AAW0GEF1"/>
<dbReference type="EMBL" id="JASBNA010000012">
    <property type="protein sequence ID" value="KAK7687961.1"/>
    <property type="molecule type" value="Genomic_DNA"/>
</dbReference>
<comment type="caution">
    <text evidence="1">The sequence shown here is derived from an EMBL/GenBank/DDBJ whole genome shotgun (WGS) entry which is preliminary data.</text>
</comment>
<evidence type="ECO:0000313" key="2">
    <source>
        <dbReference type="Proteomes" id="UP001385951"/>
    </source>
</evidence>
<name>A0AAW0GEF1_9APHY</name>
<proteinExistence type="predicted"/>
<reference evidence="1 2" key="1">
    <citation type="submission" date="2022-09" db="EMBL/GenBank/DDBJ databases">
        <authorList>
            <person name="Palmer J.M."/>
        </authorList>
    </citation>
    <scope>NUCLEOTIDE SEQUENCE [LARGE SCALE GENOMIC DNA]</scope>
    <source>
        <strain evidence="1 2">DSM 7382</strain>
    </source>
</reference>
<evidence type="ECO:0000313" key="1">
    <source>
        <dbReference type="EMBL" id="KAK7687961.1"/>
    </source>
</evidence>
<protein>
    <submittedName>
        <fullName evidence="1">Uncharacterized protein</fullName>
    </submittedName>
</protein>
<keyword evidence="2" id="KW-1185">Reference proteome</keyword>
<gene>
    <name evidence="1" type="ORF">QCA50_009180</name>
</gene>